<accession>A0ABT1IT56</accession>
<gene>
    <name evidence="3" type="ORF">FHR36_001440</name>
</gene>
<feature type="domain" description="YchJ-like middle NTF2-like" evidence="2">
    <location>
        <begin position="45"/>
        <end position="139"/>
    </location>
</feature>
<evidence type="ECO:0000256" key="1">
    <source>
        <dbReference type="HAMAP-Rule" id="MF_00612"/>
    </source>
</evidence>
<name>A0ABT1IT56_9ACTN</name>
<dbReference type="EMBL" id="JAMZDX010000002">
    <property type="protein sequence ID" value="MCP2308316.1"/>
    <property type="molecule type" value="Genomic_DNA"/>
</dbReference>
<proteinExistence type="inferred from homology"/>
<evidence type="ECO:0000313" key="3">
    <source>
        <dbReference type="EMBL" id="MCP2308316.1"/>
    </source>
</evidence>
<sequence length="144" mass="16008">MSRRRTNRPAPAAVPAAPEACPCGLPARYAECCGRLHRGEAAASTAEQLMRSRFSAFAVHDEPYLLRSWHPDTRPDAVDFDPGMRWERLEIVGTGEGGPFHQEGTVEFRAHYREGGHAGVLHENSRFRRHQGAWVYLDGVVDAG</sequence>
<organism evidence="3 4">
    <name type="scientific">Kitasatospora paracochleata</name>
    <dbReference type="NCBI Taxonomy" id="58354"/>
    <lineage>
        <taxon>Bacteria</taxon>
        <taxon>Bacillati</taxon>
        <taxon>Actinomycetota</taxon>
        <taxon>Actinomycetes</taxon>
        <taxon>Kitasatosporales</taxon>
        <taxon>Streptomycetaceae</taxon>
        <taxon>Kitasatospora</taxon>
    </lineage>
</organism>
<dbReference type="PANTHER" id="PTHR33747">
    <property type="entry name" value="UPF0225 PROTEIN SCO1677"/>
    <property type="match status" value="1"/>
</dbReference>
<comment type="caution">
    <text evidence="3">The sequence shown here is derived from an EMBL/GenBank/DDBJ whole genome shotgun (WGS) entry which is preliminary data.</text>
</comment>
<dbReference type="HAMAP" id="MF_00612">
    <property type="entry name" value="UPF0225"/>
    <property type="match status" value="1"/>
</dbReference>
<dbReference type="SUPFAM" id="SSF54427">
    <property type="entry name" value="NTF2-like"/>
    <property type="match status" value="1"/>
</dbReference>
<keyword evidence="4" id="KW-1185">Reference proteome</keyword>
<evidence type="ECO:0000313" key="4">
    <source>
        <dbReference type="Proteomes" id="UP001206483"/>
    </source>
</evidence>
<comment type="similarity">
    <text evidence="1">Belongs to the UPF0225 family.</text>
</comment>
<dbReference type="InterPro" id="IPR023006">
    <property type="entry name" value="YchJ-like"/>
</dbReference>
<dbReference type="PANTHER" id="PTHR33747:SF1">
    <property type="entry name" value="ADENYLATE CYCLASE-ASSOCIATED CAP C-TERMINAL DOMAIN-CONTAINING PROTEIN"/>
    <property type="match status" value="1"/>
</dbReference>
<dbReference type="InterPro" id="IPR048469">
    <property type="entry name" value="YchJ-like_M"/>
</dbReference>
<reference evidence="3 4" key="1">
    <citation type="submission" date="2022-06" db="EMBL/GenBank/DDBJ databases">
        <title>Sequencing the genomes of 1000 actinobacteria strains.</title>
        <authorList>
            <person name="Klenk H.-P."/>
        </authorList>
    </citation>
    <scope>NUCLEOTIDE SEQUENCE [LARGE SCALE GENOMIC DNA]</scope>
    <source>
        <strain evidence="3 4">DSM 41656</strain>
    </source>
</reference>
<dbReference type="InterPro" id="IPR032710">
    <property type="entry name" value="NTF2-like_dom_sf"/>
</dbReference>
<dbReference type="Proteomes" id="UP001206483">
    <property type="component" value="Unassembled WGS sequence"/>
</dbReference>
<dbReference type="RefSeq" id="WP_253794921.1">
    <property type="nucleotide sequence ID" value="NZ_BAAAUB010000030.1"/>
</dbReference>
<protein>
    <recommendedName>
        <fullName evidence="1">UPF0225 protein FHR36_001440</fullName>
    </recommendedName>
</protein>
<dbReference type="Gene3D" id="3.10.450.50">
    <property type="match status" value="1"/>
</dbReference>
<dbReference type="Pfam" id="PF17775">
    <property type="entry name" value="YchJ_M-like"/>
    <property type="match status" value="1"/>
</dbReference>
<evidence type="ECO:0000259" key="2">
    <source>
        <dbReference type="Pfam" id="PF17775"/>
    </source>
</evidence>